<dbReference type="STRING" id="666510.ASAC_1417"/>
<gene>
    <name evidence="2" type="ordered locus">ASAC_1417</name>
</gene>
<dbReference type="eggNOG" id="arCOG05967">
    <property type="taxonomic scope" value="Archaea"/>
</dbReference>
<organism evidence="2 3">
    <name type="scientific">Acidilobus saccharovorans (strain DSM 16705 / JCM 18335 / VKM B-2471 / 345-15)</name>
    <dbReference type="NCBI Taxonomy" id="666510"/>
    <lineage>
        <taxon>Archaea</taxon>
        <taxon>Thermoproteota</taxon>
        <taxon>Thermoprotei</taxon>
        <taxon>Acidilobales</taxon>
        <taxon>Acidilobaceae</taxon>
        <taxon>Acidilobus</taxon>
    </lineage>
</organism>
<dbReference type="EMBL" id="CP001742">
    <property type="protein sequence ID" value="ADL19822.1"/>
    <property type="molecule type" value="Genomic_DNA"/>
</dbReference>
<evidence type="ECO:0000259" key="1">
    <source>
        <dbReference type="Pfam" id="PF12222"/>
    </source>
</evidence>
<evidence type="ECO:0000313" key="3">
    <source>
        <dbReference type="Proteomes" id="UP000000346"/>
    </source>
</evidence>
<protein>
    <recommendedName>
        <fullName evidence="1">Peptide N-acetyl-beta-D-glucosaminyl asparaginase amidase A N-terminal domain-containing protein</fullName>
    </recommendedName>
</protein>
<name>D9PZ35_ACIS3</name>
<dbReference type="PANTHER" id="PTHR31104">
    <property type="entry name" value="PEPTIDE-N4-(N-ACETYL-BETA-GLUCOSAMINYL)ASPARAGINE AMIDASE A PROTEIN"/>
    <property type="match status" value="1"/>
</dbReference>
<dbReference type="FunCoup" id="D9PZ35">
    <property type="interactions" value="1"/>
</dbReference>
<dbReference type="KEGG" id="asc:ASAC_1417"/>
<keyword evidence="3" id="KW-1185">Reference proteome</keyword>
<evidence type="ECO:0000313" key="2">
    <source>
        <dbReference type="EMBL" id="ADL19822.1"/>
    </source>
</evidence>
<dbReference type="InterPro" id="IPR021102">
    <property type="entry name" value="PNGase_A"/>
</dbReference>
<dbReference type="AlphaFoldDB" id="D9PZ35"/>
<dbReference type="Proteomes" id="UP000000346">
    <property type="component" value="Chromosome"/>
</dbReference>
<dbReference type="HOGENOM" id="CLU_432549_0_0_2"/>
<dbReference type="InterPro" id="IPR056948">
    <property type="entry name" value="PNGaseA_N"/>
</dbReference>
<dbReference type="InParanoid" id="D9PZ35"/>
<reference evidence="2 3" key="1">
    <citation type="journal article" date="2010" name="Appl. Environ. Microbiol.">
        <title>The genome sequence of the crenarchaeon Acidilobus saccharovorans supports a new order, Acidilobales, and suggests an important ecological role in terrestrial acidic hot springs.</title>
        <authorList>
            <person name="Mardanov A.V."/>
            <person name="Svetlitchnyi V.A."/>
            <person name="Beletsky A.V."/>
            <person name="Prokofeva M.I."/>
            <person name="Bonch-Osmolovskaya E.A."/>
            <person name="Ravin N.V."/>
            <person name="Skryabin K.G."/>
        </authorList>
    </citation>
    <scope>NUCLEOTIDE SEQUENCE [LARGE SCALE GENOMIC DNA]</scope>
    <source>
        <strain evidence="3">DSM 16705 / JCM 18335 / VKM B-2471 / 345-15</strain>
    </source>
</reference>
<proteinExistence type="predicted"/>
<dbReference type="Pfam" id="PF12222">
    <property type="entry name" value="PNGaseA"/>
    <property type="match status" value="1"/>
</dbReference>
<sequence length="606" mass="66338">MVDIMRSSIPALVAVLLAVLLMAPMAGAVSSPRAYPQLPAAHEAAPYPGPLNLAARDLGVAGNHDGYYSFQAFRYVPPNETPTVIWIGKNVVFNHTGLPYNATVYIPPGNYSLILLNMSIRELGGTQYDTVAYVFANGTPLLWGSTQEILNSTTTVDVTLFENLLRGPVRFQFMVPNGYAPSIGITGYYVANVSLLLYKGSPPPGLPNYFIPLFVNKLGYSMTPSINAYNDYVEQQVTIPNGTYRAWLILYTKGNAYDEFWYTNIPAVRYVKVYYNGHLAGVVNPFETIYTGGIDLFWWKPVPSINTLSFHMPDIVDLTPLLAYGLNATLAIHIADLLASSEALGVPGTEFNWNLGGVLLLWVNSSNPLVGAKVITGQASYHDSGPLIMNQGVAGLYFQEGASYFINYTSLLEFEHGQEVVSSQQEGVATVDQAYNYAGTFAYNYLDEDFTVSSWAQGYGPYRLWVSANWPVTLYYDFVAIPITPPTRFPYNATFLQNGSIALAPTYALSYAWPGYNFTESLNYDLSAVGGFAGILEFINPTGAVIIGLTSNNALTQKSLTAEVLVNGRGFEENAYLEGFQNSTVNTAGYLIANQFSYQLINGGLQ</sequence>
<accession>D9PZ35</accession>
<feature type="domain" description="Peptide N-acetyl-beta-D-glucosaminyl asparaginase amidase A N-terminal" evidence="1">
    <location>
        <begin position="103"/>
        <end position="367"/>
    </location>
</feature>